<dbReference type="GO" id="GO:0051013">
    <property type="term" value="P:microtubule severing"/>
    <property type="evidence" value="ECO:0007669"/>
    <property type="project" value="UniProtKB-UniRule"/>
</dbReference>
<evidence type="ECO:0000256" key="7">
    <source>
        <dbReference type="ARBA" id="ARBA00023235"/>
    </source>
</evidence>
<evidence type="ECO:0000259" key="10">
    <source>
        <dbReference type="SMART" id="SM00382"/>
    </source>
</evidence>
<comment type="similarity">
    <text evidence="8">Belongs to the AAA ATPase family. Katanin p60 subunit A1 subfamily.</text>
</comment>
<dbReference type="SMART" id="SM00382">
    <property type="entry name" value="AAA"/>
    <property type="match status" value="1"/>
</dbReference>
<feature type="binding site" evidence="8">
    <location>
        <begin position="301"/>
        <end position="308"/>
    </location>
    <ligand>
        <name>ATP</name>
        <dbReference type="ChEBI" id="CHEBI:30616"/>
    </ligand>
</feature>
<dbReference type="Pfam" id="PF21126">
    <property type="entry name" value="KATNA1_MIT"/>
    <property type="match status" value="1"/>
</dbReference>
<keyword evidence="4 8" id="KW-0547">Nucleotide-binding</keyword>
<keyword evidence="6 8" id="KW-0206">Cytoskeleton</keyword>
<dbReference type="Pfam" id="PF00004">
    <property type="entry name" value="AAA"/>
    <property type="match status" value="1"/>
</dbReference>
<evidence type="ECO:0000313" key="11">
    <source>
        <dbReference type="EMBL" id="SZX73415.1"/>
    </source>
</evidence>
<evidence type="ECO:0000313" key="12">
    <source>
        <dbReference type="Proteomes" id="UP000256970"/>
    </source>
</evidence>
<name>A0A383W6Z5_TETOB</name>
<comment type="function">
    <text evidence="8">Severs microtubules in an ATP-dependent manner. Microtubule severing may promote rapid reorganization of cellular microtubule arrays.</text>
</comment>
<dbReference type="Proteomes" id="UP000256970">
    <property type="component" value="Unassembled WGS sequence"/>
</dbReference>
<keyword evidence="5 8" id="KW-0067">ATP-binding</keyword>
<comment type="subcellular location">
    <subcellularLocation>
        <location evidence="1 8">Cytoplasm</location>
        <location evidence="1 8">Cytoskeleton</location>
    </subcellularLocation>
</comment>
<proteinExistence type="inferred from homology"/>
<dbReference type="Gene3D" id="1.10.8.60">
    <property type="match status" value="1"/>
</dbReference>
<evidence type="ECO:0000256" key="1">
    <source>
        <dbReference type="ARBA" id="ARBA00004245"/>
    </source>
</evidence>
<dbReference type="Pfam" id="PF09336">
    <property type="entry name" value="Vps4_C"/>
    <property type="match status" value="1"/>
</dbReference>
<evidence type="ECO:0000256" key="5">
    <source>
        <dbReference type="ARBA" id="ARBA00022840"/>
    </source>
</evidence>
<comment type="catalytic activity">
    <reaction evidence="8">
        <text>n ATP + n H2O + a microtubule = n ADP + n phosphate + (n+1) alpha/beta tubulin heterodimers.</text>
        <dbReference type="EC" id="5.6.1.1"/>
    </reaction>
</comment>
<dbReference type="InterPro" id="IPR050304">
    <property type="entry name" value="MT-severing_AAA_ATPase"/>
</dbReference>
<protein>
    <recommendedName>
        <fullName evidence="8">Katanin p60 ATPase-containing subunit A1</fullName>
        <shortName evidence="8">Katanin p60 subunit A1</shortName>
        <ecNumber evidence="8">5.6.1.1</ecNumber>
    </recommendedName>
    <alternativeName>
        <fullName evidence="8">p60 katanin</fullName>
    </alternativeName>
</protein>
<dbReference type="EC" id="5.6.1.1" evidence="8"/>
<dbReference type="FunFam" id="3.40.50.300:FF:000159">
    <property type="entry name" value="Katanin p60 ATPase-containing subunit A1"/>
    <property type="match status" value="1"/>
</dbReference>
<dbReference type="InterPro" id="IPR041569">
    <property type="entry name" value="AAA_lid_3"/>
</dbReference>
<dbReference type="GO" id="GO:0005524">
    <property type="term" value="F:ATP binding"/>
    <property type="evidence" value="ECO:0007669"/>
    <property type="project" value="UniProtKB-KW"/>
</dbReference>
<evidence type="ECO:0000256" key="3">
    <source>
        <dbReference type="ARBA" id="ARBA00022701"/>
    </source>
</evidence>
<evidence type="ECO:0000256" key="2">
    <source>
        <dbReference type="ARBA" id="ARBA00022490"/>
    </source>
</evidence>
<keyword evidence="3 8" id="KW-0493">Microtubule</keyword>
<dbReference type="InterPro" id="IPR027417">
    <property type="entry name" value="P-loop_NTPase"/>
</dbReference>
<reference evidence="11 12" key="1">
    <citation type="submission" date="2016-10" db="EMBL/GenBank/DDBJ databases">
        <authorList>
            <person name="Cai Z."/>
        </authorList>
    </citation>
    <scope>NUCLEOTIDE SEQUENCE [LARGE SCALE GENOMIC DNA]</scope>
</reference>
<dbReference type="GO" id="GO:0016887">
    <property type="term" value="F:ATP hydrolysis activity"/>
    <property type="evidence" value="ECO:0007669"/>
    <property type="project" value="InterPro"/>
</dbReference>
<feature type="compositionally biased region" description="Gly residues" evidence="9">
    <location>
        <begin position="211"/>
        <end position="223"/>
    </location>
</feature>
<dbReference type="AlphaFoldDB" id="A0A383W6Z5"/>
<keyword evidence="12" id="KW-1185">Reference proteome</keyword>
<organism evidence="11 12">
    <name type="scientific">Tetradesmus obliquus</name>
    <name type="common">Green alga</name>
    <name type="synonym">Acutodesmus obliquus</name>
    <dbReference type="NCBI Taxonomy" id="3088"/>
    <lineage>
        <taxon>Eukaryota</taxon>
        <taxon>Viridiplantae</taxon>
        <taxon>Chlorophyta</taxon>
        <taxon>core chlorophytes</taxon>
        <taxon>Chlorophyceae</taxon>
        <taxon>CS clade</taxon>
        <taxon>Sphaeropleales</taxon>
        <taxon>Scenedesmaceae</taxon>
        <taxon>Tetradesmus</taxon>
    </lineage>
</organism>
<dbReference type="PROSITE" id="PS00674">
    <property type="entry name" value="AAA"/>
    <property type="match status" value="1"/>
</dbReference>
<dbReference type="GO" id="GO:0005874">
    <property type="term" value="C:microtubule"/>
    <property type="evidence" value="ECO:0007669"/>
    <property type="project" value="UniProtKB-KW"/>
</dbReference>
<keyword evidence="2 8" id="KW-0963">Cytoplasm</keyword>
<dbReference type="Gene3D" id="1.20.58.80">
    <property type="entry name" value="Phosphotransferase system, lactose/cellobiose-type IIA subunit"/>
    <property type="match status" value="1"/>
</dbReference>
<evidence type="ECO:0000256" key="9">
    <source>
        <dbReference type="SAM" id="MobiDB-lite"/>
    </source>
</evidence>
<dbReference type="GO" id="GO:0005737">
    <property type="term" value="C:cytoplasm"/>
    <property type="evidence" value="ECO:0007669"/>
    <property type="project" value="UniProtKB-UniRule"/>
</dbReference>
<gene>
    <name evidence="8" type="primary">KATNA1</name>
    <name evidence="11" type="ORF">BQ4739_LOCUS13689</name>
</gene>
<evidence type="ECO:0000256" key="8">
    <source>
        <dbReference type="HAMAP-Rule" id="MF_03023"/>
    </source>
</evidence>
<keyword evidence="7 8" id="KW-0413">Isomerase</keyword>
<dbReference type="STRING" id="3088.A0A383W6Z5"/>
<feature type="domain" description="AAA+ ATPase" evidence="10">
    <location>
        <begin position="293"/>
        <end position="433"/>
    </location>
</feature>
<dbReference type="EMBL" id="FNXT01001191">
    <property type="protein sequence ID" value="SZX73415.1"/>
    <property type="molecule type" value="Genomic_DNA"/>
</dbReference>
<dbReference type="GO" id="GO:0008017">
    <property type="term" value="F:microtubule binding"/>
    <property type="evidence" value="ECO:0007669"/>
    <property type="project" value="UniProtKB-UniRule"/>
</dbReference>
<dbReference type="InterPro" id="IPR003960">
    <property type="entry name" value="ATPase_AAA_CS"/>
</dbReference>
<dbReference type="HAMAP" id="MF_03023">
    <property type="entry name" value="Katanin_p60_A1"/>
    <property type="match status" value="1"/>
</dbReference>
<dbReference type="InterPro" id="IPR015415">
    <property type="entry name" value="Spast_Vps4_C"/>
</dbReference>
<dbReference type="InterPro" id="IPR003593">
    <property type="entry name" value="AAA+_ATPase"/>
</dbReference>
<dbReference type="InterPro" id="IPR048611">
    <property type="entry name" value="KATNA1_MIT"/>
</dbReference>
<dbReference type="PANTHER" id="PTHR23074">
    <property type="entry name" value="AAA DOMAIN-CONTAINING"/>
    <property type="match status" value="1"/>
</dbReference>
<dbReference type="Pfam" id="PF17862">
    <property type="entry name" value="AAA_lid_3"/>
    <property type="match status" value="1"/>
</dbReference>
<feature type="compositionally biased region" description="Low complexity" evidence="9">
    <location>
        <begin position="123"/>
        <end position="133"/>
    </location>
</feature>
<feature type="region of interest" description="Disordered" evidence="9">
    <location>
        <begin position="76"/>
        <end position="226"/>
    </location>
</feature>
<sequence>MEANIAQQIADARDLAACGQPTSALVYFETLIPQLSKFITTLNDPYKQGQYSNLLKSLQEERALLQELESALDAITKGPAAPPSRPSQLDDPFSRSPANVDDGYRGGGSMADRQESDPDVWQPPARAGPRAGAVSKTRLPGTNPEDRMPSWARKQPARSEGSGTQSNAAAAGANRRRGTTISSTSAGGRPVPSRVDSWNKRAGAGPAAGAAAGGAAGAGGGAQGAAKGAGVKKSEYMGPDGDLVANLERDVLDRSPGIRWTDIAGLKEAKRVLEEATVLPMIMPEFFTGIRRPVKGVMLFGPPGTGKTMLAKAVATECGCTFFNVSSATLASKYRGESERMVRCLFEMARCYSPSIIFIDEIDSLCTQRGAEGEHEASRRVKSELLVQIDGCHSSEGGERQHVVVLAATNFPWDIDEALRRRLEKRIYIPLPQREEQLELLHINLKGIDIEPNVNFDVVAGKLGGYSGDDITNICRDAAMNGMRRKIAGKTPAEIREMSKDDMKEPITMEDFIQAINKINPSVAQKDVTRHEEWLKVYGSI</sequence>
<dbReference type="InterPro" id="IPR028596">
    <property type="entry name" value="KATNA1"/>
</dbReference>
<dbReference type="GO" id="GO:0008568">
    <property type="term" value="F:microtubule severing ATPase activity"/>
    <property type="evidence" value="ECO:0007669"/>
    <property type="project" value="UniProtKB-EC"/>
</dbReference>
<accession>A0A383W6Z5</accession>
<dbReference type="SUPFAM" id="SSF52540">
    <property type="entry name" value="P-loop containing nucleoside triphosphate hydrolases"/>
    <property type="match status" value="1"/>
</dbReference>
<dbReference type="InterPro" id="IPR003959">
    <property type="entry name" value="ATPase_AAA_core"/>
</dbReference>
<evidence type="ECO:0000256" key="6">
    <source>
        <dbReference type="ARBA" id="ARBA00023212"/>
    </source>
</evidence>
<dbReference type="PANTHER" id="PTHR23074:SF19">
    <property type="entry name" value="KATANIN P60 ATPASE-CONTAINING SUBUNIT A1"/>
    <property type="match status" value="1"/>
</dbReference>
<dbReference type="Gene3D" id="3.40.50.300">
    <property type="entry name" value="P-loop containing nucleotide triphosphate hydrolases"/>
    <property type="match status" value="1"/>
</dbReference>
<evidence type="ECO:0000256" key="4">
    <source>
        <dbReference type="ARBA" id="ARBA00022741"/>
    </source>
</evidence>
<dbReference type="FunFam" id="1.10.8.60:FF:000025">
    <property type="entry name" value="Katanin p60 ATPase-containing subunit A1"/>
    <property type="match status" value="1"/>
</dbReference>